<evidence type="ECO:0000313" key="2">
    <source>
        <dbReference type="EMBL" id="SVB50342.1"/>
    </source>
</evidence>
<evidence type="ECO:0000259" key="1">
    <source>
        <dbReference type="Pfam" id="PF06114"/>
    </source>
</evidence>
<dbReference type="AlphaFoldDB" id="A0A382EJ43"/>
<protein>
    <recommendedName>
        <fullName evidence="1">IrrE N-terminal-like domain-containing protein</fullName>
    </recommendedName>
</protein>
<gene>
    <name evidence="2" type="ORF">METZ01_LOCUS203196</name>
</gene>
<feature type="non-terminal residue" evidence="2">
    <location>
        <position position="144"/>
    </location>
</feature>
<dbReference type="EMBL" id="UINC01044634">
    <property type="protein sequence ID" value="SVB50342.1"/>
    <property type="molecule type" value="Genomic_DNA"/>
</dbReference>
<dbReference type="InterPro" id="IPR010359">
    <property type="entry name" value="IrrE_HExxH"/>
</dbReference>
<dbReference type="Gene3D" id="1.10.10.2910">
    <property type="match status" value="1"/>
</dbReference>
<reference evidence="2" key="1">
    <citation type="submission" date="2018-05" db="EMBL/GenBank/DDBJ databases">
        <authorList>
            <person name="Lanie J.A."/>
            <person name="Ng W.-L."/>
            <person name="Kazmierczak K.M."/>
            <person name="Andrzejewski T.M."/>
            <person name="Davidsen T.M."/>
            <person name="Wayne K.J."/>
            <person name="Tettelin H."/>
            <person name="Glass J.I."/>
            <person name="Rusch D."/>
            <person name="Podicherti R."/>
            <person name="Tsui H.-C.T."/>
            <person name="Winkler M.E."/>
        </authorList>
    </citation>
    <scope>NUCLEOTIDE SEQUENCE</scope>
</reference>
<feature type="domain" description="IrrE N-terminal-like" evidence="1">
    <location>
        <begin position="68"/>
        <end position="112"/>
    </location>
</feature>
<accession>A0A382EJ43</accession>
<organism evidence="2">
    <name type="scientific">marine metagenome</name>
    <dbReference type="NCBI Taxonomy" id="408172"/>
    <lineage>
        <taxon>unclassified sequences</taxon>
        <taxon>metagenomes</taxon>
        <taxon>ecological metagenomes</taxon>
    </lineage>
</organism>
<proteinExistence type="predicted"/>
<dbReference type="Pfam" id="PF06114">
    <property type="entry name" value="Peptidase_M78"/>
    <property type="match status" value="1"/>
</dbReference>
<name>A0A382EJ43_9ZZZZ</name>
<sequence>MPSKEITYPYLKSSNIEKESKKLLSAFNNKTGQAVSAPIPVFDIIEYLGYDVDFRKDDIYEDQNLLGGTLIDKKVVEINENLSDHEGRMHFTAAHEVGHIVLHVPLYTKMHSKDLSQNKIISRKDCGFEGNKKNPEEWQADKFA</sequence>